<evidence type="ECO:0000313" key="3">
    <source>
        <dbReference type="Proteomes" id="UP000095706"/>
    </source>
</evidence>
<dbReference type="AlphaFoldDB" id="A0A174CH43"/>
<name>A0A174CH43_9FIRM</name>
<gene>
    <name evidence="2" type="ORF">ERS852406_01315</name>
</gene>
<evidence type="ECO:0008006" key="4">
    <source>
        <dbReference type="Google" id="ProtNLM"/>
    </source>
</evidence>
<proteinExistence type="predicted"/>
<evidence type="ECO:0000313" key="2">
    <source>
        <dbReference type="EMBL" id="CUO12941.1"/>
    </source>
</evidence>
<dbReference type="Proteomes" id="UP000095706">
    <property type="component" value="Unassembled WGS sequence"/>
</dbReference>
<reference evidence="2 3" key="1">
    <citation type="submission" date="2015-09" db="EMBL/GenBank/DDBJ databases">
        <authorList>
            <consortium name="Pathogen Informatics"/>
        </authorList>
    </citation>
    <scope>NUCLEOTIDE SEQUENCE [LARGE SCALE GENOMIC DNA]</scope>
    <source>
        <strain evidence="2 3">2789STDY5608849</strain>
    </source>
</reference>
<feature type="coiled-coil region" evidence="1">
    <location>
        <begin position="158"/>
        <end position="185"/>
    </location>
</feature>
<dbReference type="RefSeq" id="WP_416388067.1">
    <property type="nucleotide sequence ID" value="NZ_CYYV01000006.1"/>
</dbReference>
<protein>
    <recommendedName>
        <fullName evidence="4">Relaxase/Mobilisation nuclease domain</fullName>
    </recommendedName>
</protein>
<evidence type="ECO:0000256" key="1">
    <source>
        <dbReference type="SAM" id="Coils"/>
    </source>
</evidence>
<accession>A0A174CH43</accession>
<feature type="coiled-coil region" evidence="1">
    <location>
        <begin position="240"/>
        <end position="267"/>
    </location>
</feature>
<organism evidence="2 3">
    <name type="scientific">Fusicatenibacter saccharivorans</name>
    <dbReference type="NCBI Taxonomy" id="1150298"/>
    <lineage>
        <taxon>Bacteria</taxon>
        <taxon>Bacillati</taxon>
        <taxon>Bacillota</taxon>
        <taxon>Clostridia</taxon>
        <taxon>Lachnospirales</taxon>
        <taxon>Lachnospiraceae</taxon>
        <taxon>Fusicatenibacter</taxon>
    </lineage>
</organism>
<keyword evidence="1" id="KW-0175">Coiled coil</keyword>
<dbReference type="EMBL" id="CYYV01000006">
    <property type="protein sequence ID" value="CUO12941.1"/>
    <property type="molecule type" value="Genomic_DNA"/>
</dbReference>
<sequence length="305" mass="35648">MPTGEKGKSYKENMEYHHGTSWKVKLRVAVDKAIWTSINYEEFLQKMQLAGYEVRQGKHLSFRAPEQKDFTYMKSLGSYYSEENVRIRLAKNRSKVKTPKHLSRDARLYINISTYVTTGNREGFERWAKLNNLKEATRTFNYLSENNLLNYEDFQQHVSDVDASVKAAEQRITQINNELNTQKVIQKHCDSYRLCRKVIEDCKSAKNPNAYRTKHQVEYQLHDSLKKELQDLGVTKIPSSNKIQKRIENLESEQAATVREKQELQKKQKTLDIIRQNFTALLNSPEISSDLLPAKREPISVTRDK</sequence>